<organism evidence="18 19">
    <name type="scientific">Methylohalomonas lacus</name>
    <dbReference type="NCBI Taxonomy" id="398773"/>
    <lineage>
        <taxon>Bacteria</taxon>
        <taxon>Pseudomonadati</taxon>
        <taxon>Pseudomonadota</taxon>
        <taxon>Gammaproteobacteria</taxon>
        <taxon>Methylohalomonadales</taxon>
        <taxon>Methylohalomonadaceae</taxon>
        <taxon>Methylohalomonas</taxon>
    </lineage>
</organism>
<dbReference type="GO" id="GO:0008270">
    <property type="term" value="F:zinc ion binding"/>
    <property type="evidence" value="ECO:0007669"/>
    <property type="project" value="UniProtKB-UniRule"/>
</dbReference>
<feature type="short sequence motif" description="'KMSKS' region" evidence="15">
    <location>
        <begin position="603"/>
        <end position="607"/>
    </location>
</feature>
<dbReference type="GO" id="GO:0006428">
    <property type="term" value="P:isoleucyl-tRNA aminoacylation"/>
    <property type="evidence" value="ECO:0007669"/>
    <property type="project" value="UniProtKB-UniRule"/>
</dbReference>
<evidence type="ECO:0000256" key="14">
    <source>
        <dbReference type="ARBA" id="ARBA00048359"/>
    </source>
</evidence>
<keyword evidence="11 15" id="KW-0648">Protein biosynthesis</keyword>
<evidence type="ECO:0000256" key="9">
    <source>
        <dbReference type="ARBA" id="ARBA00022833"/>
    </source>
</evidence>
<comment type="cofactor">
    <cofactor evidence="1 15">
        <name>Zn(2+)</name>
        <dbReference type="ChEBI" id="CHEBI:29105"/>
    </cofactor>
</comment>
<dbReference type="InterPro" id="IPR033709">
    <property type="entry name" value="Anticodon_Ile_ABEc"/>
</dbReference>
<name>A0AAE3L1X9_9GAMM</name>
<evidence type="ECO:0000256" key="15">
    <source>
        <dbReference type="HAMAP-Rule" id="MF_02003"/>
    </source>
</evidence>
<evidence type="ECO:0000256" key="10">
    <source>
        <dbReference type="ARBA" id="ARBA00022840"/>
    </source>
</evidence>
<evidence type="ECO:0000256" key="6">
    <source>
        <dbReference type="ARBA" id="ARBA00022598"/>
    </source>
</evidence>
<keyword evidence="10 15" id="KW-0067">ATP-binding</keyword>
<dbReference type="AlphaFoldDB" id="A0AAE3L1X9"/>
<feature type="domain" description="Aminoacyl-tRNA synthetase class Ia" evidence="16">
    <location>
        <begin position="20"/>
        <end position="642"/>
    </location>
</feature>
<dbReference type="InterPro" id="IPR014729">
    <property type="entry name" value="Rossmann-like_a/b/a_fold"/>
</dbReference>
<dbReference type="PANTHER" id="PTHR42780">
    <property type="entry name" value="SOLEUCYL-TRNA SYNTHETASE"/>
    <property type="match status" value="1"/>
</dbReference>
<dbReference type="Pfam" id="PF00133">
    <property type="entry name" value="tRNA-synt_1"/>
    <property type="match status" value="1"/>
</dbReference>
<dbReference type="Pfam" id="PF19302">
    <property type="entry name" value="DUF5915"/>
    <property type="match status" value="1"/>
</dbReference>
<keyword evidence="8 15" id="KW-0547">Nucleotide-binding</keyword>
<comment type="subcellular location">
    <subcellularLocation>
        <location evidence="2 15">Cytoplasm</location>
    </subcellularLocation>
</comment>
<dbReference type="EMBL" id="JANUCT010000018">
    <property type="protein sequence ID" value="MCS3904225.1"/>
    <property type="molecule type" value="Genomic_DNA"/>
</dbReference>
<sequence>MSMTFKEIKGLDLPVLERETLSRWEQEDVFRQCLDARRDGPVFTFYEGPPTANGRPGIHHVLGRTIKDIFCRYKTMKGFRVDRKGGWDTHGLPVEIEVEKELGLQGRNQVEEYGIAKYNAACRESVLRYKNDWDHLTRRIAYWVDLDDPYITFKNDYIETVWWLVKQLHEKGLLYKGYKIQWYSPGSETVLSSHEVSLGYKEVDDPSVYIRFPLRDATDTAFLAWTTTPWTLVSNAGLAVGTDIDYVKVADPQIEGRYLVLARALLDILEVDAPEIIASYKGSELVGTRYQPLFETPLPEGDYPNAHSVVAADFVSTEDGTGVVHIAPAFGADDHEVGKSNGLPLINPVQPDGRFNDDVELIAGLWFKDADKKIARDLKQRDLLFKQTQYRHNYPHDWRKGTPLMSYPVESWFVRTTAVKDRLVELNNTIHWYPAAIGQGRFGDWLENNVDWALSRKRYWGTPLPIWVSDKPGSNHFEVIGSVAELRDRCGEQLPDDATLDLHRPYMDELTWPAPDGGTMRRVTDVMDVWFDSGAMPFAQWHYPFENENRFKENFPADFIAEGLDQTRGWFYTLHALATMVMDSVAYRNVIVNGLVLDENGEKMSKSKGNSIDPFEAIEQNGADVLRWYMTSNSPPWESMKFSLRGLTETRRKFFSTLENVYSFFASYANIDGFHCDEERLPVSARSELDQWIMSRLNTTIANMDAAFDRYESTTAARALETFVDDLSNWYIRRSRRRFWKAKPGRGGIVSDTDKLSAYQTTYECLTAIARLMAPVAPFFGDWLHRALNGIADEAAGSVHLADFPEVEDNVRDADLEKRMDIARRIVTATLLLRNKSRHNVRQPLQRILVVTGKGGVDRQLVEKVSDIILDEVNVEAIEYIQDSSDIVRYSAKPNFPKLGPRLGKLMGPLGKQVRELDHDVIARFLADNQLSMKVNGETVTLTDDDLEVLSEPVGDWLVTQDGSITVALDTTLTDELLARGLARESVNRIQNLRKQADLNLTDRITIQYQASPAIAAAITAHADWIRSETLALALEMATEPAGDMRESYDIDDQQLTIAISRVTG</sequence>
<feature type="domain" description="Methionyl/Valyl/Leucyl/Isoleucyl-tRNA synthetase anticodon-binding" evidence="17">
    <location>
        <begin position="690"/>
        <end position="846"/>
    </location>
</feature>
<feature type="short sequence motif" description="'HIGH' region" evidence="15">
    <location>
        <begin position="50"/>
        <end position="60"/>
    </location>
</feature>
<dbReference type="NCBIfam" id="TIGR00392">
    <property type="entry name" value="ileS"/>
    <property type="match status" value="1"/>
</dbReference>
<dbReference type="PANTHER" id="PTHR42780:SF1">
    <property type="entry name" value="ISOLEUCINE--TRNA LIGASE, CYTOPLASMIC"/>
    <property type="match status" value="1"/>
</dbReference>
<keyword evidence="9 15" id="KW-0862">Zinc</keyword>
<dbReference type="GO" id="GO:0005737">
    <property type="term" value="C:cytoplasm"/>
    <property type="evidence" value="ECO:0007669"/>
    <property type="project" value="UniProtKB-SubCell"/>
</dbReference>
<dbReference type="CDD" id="cd07961">
    <property type="entry name" value="Anticodon_Ia_Ile_ABEc"/>
    <property type="match status" value="1"/>
</dbReference>
<dbReference type="Gene3D" id="1.10.730.10">
    <property type="entry name" value="Isoleucyl-tRNA Synthetase, Domain 1"/>
    <property type="match status" value="1"/>
</dbReference>
<dbReference type="HAMAP" id="MF_02003">
    <property type="entry name" value="Ile_tRNA_synth_type2"/>
    <property type="match status" value="1"/>
</dbReference>
<dbReference type="Gene3D" id="3.40.50.620">
    <property type="entry name" value="HUPs"/>
    <property type="match status" value="2"/>
</dbReference>
<dbReference type="CDD" id="cd00818">
    <property type="entry name" value="IleRS_core"/>
    <property type="match status" value="1"/>
</dbReference>
<evidence type="ECO:0000256" key="11">
    <source>
        <dbReference type="ARBA" id="ARBA00022917"/>
    </source>
</evidence>
<reference evidence="18" key="1">
    <citation type="submission" date="2022-08" db="EMBL/GenBank/DDBJ databases">
        <title>Genomic Encyclopedia of Type Strains, Phase III (KMG-III): the genomes of soil and plant-associated and newly described type strains.</title>
        <authorList>
            <person name="Whitman W."/>
        </authorList>
    </citation>
    <scope>NUCLEOTIDE SEQUENCE</scope>
    <source>
        <strain evidence="18">HMT 1</strain>
    </source>
</reference>
<comment type="domain">
    <text evidence="15">IleRS has two distinct active sites: one for aminoacylation and one for editing. The misactivated valine is translocated from the active site to the editing site, which sterically excludes the correctly activated isoleucine. The single editing site contains two valyl binding pockets, one specific for each substrate (Val-AMP or Val-tRNA(Ile)).</text>
</comment>
<evidence type="ECO:0000256" key="4">
    <source>
        <dbReference type="ARBA" id="ARBA00011245"/>
    </source>
</evidence>
<dbReference type="Proteomes" id="UP001204445">
    <property type="component" value="Unassembled WGS sequence"/>
</dbReference>
<proteinExistence type="inferred from homology"/>
<keyword evidence="5 15" id="KW-0963">Cytoplasm</keyword>
<comment type="catalytic activity">
    <reaction evidence="14 15">
        <text>tRNA(Ile) + L-isoleucine + ATP = L-isoleucyl-tRNA(Ile) + AMP + diphosphate</text>
        <dbReference type="Rhea" id="RHEA:11060"/>
        <dbReference type="Rhea" id="RHEA-COMP:9666"/>
        <dbReference type="Rhea" id="RHEA-COMP:9695"/>
        <dbReference type="ChEBI" id="CHEBI:30616"/>
        <dbReference type="ChEBI" id="CHEBI:33019"/>
        <dbReference type="ChEBI" id="CHEBI:58045"/>
        <dbReference type="ChEBI" id="CHEBI:78442"/>
        <dbReference type="ChEBI" id="CHEBI:78528"/>
        <dbReference type="ChEBI" id="CHEBI:456215"/>
        <dbReference type="EC" id="6.1.1.5"/>
    </reaction>
</comment>
<dbReference type="InterPro" id="IPR009080">
    <property type="entry name" value="tRNAsynth_Ia_anticodon-bd"/>
</dbReference>
<evidence type="ECO:0000259" key="17">
    <source>
        <dbReference type="Pfam" id="PF08264"/>
    </source>
</evidence>
<dbReference type="FunFam" id="3.40.50.620:FF:000063">
    <property type="entry name" value="Isoleucine--tRNA ligase"/>
    <property type="match status" value="1"/>
</dbReference>
<evidence type="ECO:0000256" key="1">
    <source>
        <dbReference type="ARBA" id="ARBA00001947"/>
    </source>
</evidence>
<evidence type="ECO:0000256" key="12">
    <source>
        <dbReference type="ARBA" id="ARBA00023146"/>
    </source>
</evidence>
<keyword evidence="6 15" id="KW-0436">Ligase</keyword>
<dbReference type="SUPFAM" id="SSF52374">
    <property type="entry name" value="Nucleotidylyl transferase"/>
    <property type="match status" value="1"/>
</dbReference>
<comment type="function">
    <text evidence="13 15">Catalyzes the attachment of isoleucine to tRNA(Ile). As IleRS can inadvertently accommodate and process structurally similar amino acids such as valine, to avoid such errors it has two additional distinct tRNA(Ile)-dependent editing activities. One activity is designated as 'pretransfer' editing and involves the hydrolysis of activated Val-AMP. The other activity is designated 'posttransfer' editing and involves deacylation of mischarged Val-tRNA(Ile).</text>
</comment>
<dbReference type="GO" id="GO:0000049">
    <property type="term" value="F:tRNA binding"/>
    <property type="evidence" value="ECO:0007669"/>
    <property type="project" value="InterPro"/>
</dbReference>
<dbReference type="InterPro" id="IPR013155">
    <property type="entry name" value="M/V/L/I-tRNA-synth_anticd-bd"/>
</dbReference>
<evidence type="ECO:0000256" key="7">
    <source>
        <dbReference type="ARBA" id="ARBA00022723"/>
    </source>
</evidence>
<dbReference type="InterPro" id="IPR009008">
    <property type="entry name" value="Val/Leu/Ile-tRNA-synth_edit"/>
</dbReference>
<keyword evidence="12 15" id="KW-0030">Aminoacyl-tRNA synthetase</keyword>
<gene>
    <name evidence="15" type="primary">ileS</name>
    <name evidence="18" type="ORF">J2T55_002261</name>
</gene>
<dbReference type="Gene3D" id="3.90.740.10">
    <property type="entry name" value="Valyl/Leucyl/Isoleucyl-tRNA synthetase, editing domain"/>
    <property type="match status" value="1"/>
</dbReference>
<dbReference type="GO" id="GO:0005524">
    <property type="term" value="F:ATP binding"/>
    <property type="evidence" value="ECO:0007669"/>
    <property type="project" value="UniProtKB-UniRule"/>
</dbReference>
<evidence type="ECO:0000256" key="3">
    <source>
        <dbReference type="ARBA" id="ARBA00007078"/>
    </source>
</evidence>
<keyword evidence="7 15" id="KW-0479">Metal-binding</keyword>
<dbReference type="InterPro" id="IPR002301">
    <property type="entry name" value="Ile-tRNA-ligase"/>
</dbReference>
<dbReference type="RefSeq" id="WP_310521987.1">
    <property type="nucleotide sequence ID" value="NZ_JANUCT010000018.1"/>
</dbReference>
<feature type="binding site" evidence="15">
    <location>
        <position position="606"/>
    </location>
    <ligand>
        <name>ATP</name>
        <dbReference type="ChEBI" id="CHEBI:30616"/>
    </ligand>
</feature>
<comment type="subunit">
    <text evidence="4 15">Monomer.</text>
</comment>
<dbReference type="Pfam" id="PF08264">
    <property type="entry name" value="Anticodon_1"/>
    <property type="match status" value="1"/>
</dbReference>
<comment type="similarity">
    <text evidence="3 15">Belongs to the class-I aminoacyl-tRNA synthetase family. IleS type 2 subfamily.</text>
</comment>
<dbReference type="EC" id="6.1.1.5" evidence="15"/>
<dbReference type="GO" id="GO:0002161">
    <property type="term" value="F:aminoacyl-tRNA deacylase activity"/>
    <property type="evidence" value="ECO:0007669"/>
    <property type="project" value="InterPro"/>
</dbReference>
<dbReference type="SUPFAM" id="SSF50677">
    <property type="entry name" value="ValRS/IleRS/LeuRS editing domain"/>
    <property type="match status" value="1"/>
</dbReference>
<evidence type="ECO:0000256" key="2">
    <source>
        <dbReference type="ARBA" id="ARBA00004496"/>
    </source>
</evidence>
<dbReference type="SUPFAM" id="SSF47323">
    <property type="entry name" value="Anticodon-binding domain of a subclass of class I aminoacyl-tRNA synthetases"/>
    <property type="match status" value="1"/>
</dbReference>
<evidence type="ECO:0000256" key="8">
    <source>
        <dbReference type="ARBA" id="ARBA00022741"/>
    </source>
</evidence>
<accession>A0AAE3L1X9</accession>
<dbReference type="FunFam" id="3.40.50.620:FF:000075">
    <property type="entry name" value="Isoleucine--tRNA ligase"/>
    <property type="match status" value="1"/>
</dbReference>
<evidence type="ECO:0000256" key="5">
    <source>
        <dbReference type="ARBA" id="ARBA00022490"/>
    </source>
</evidence>
<dbReference type="PRINTS" id="PR00984">
    <property type="entry name" value="TRNASYNTHILE"/>
</dbReference>
<evidence type="ECO:0000259" key="16">
    <source>
        <dbReference type="Pfam" id="PF00133"/>
    </source>
</evidence>
<dbReference type="InterPro" id="IPR002300">
    <property type="entry name" value="aa-tRNA-synth_Ia"/>
</dbReference>
<evidence type="ECO:0000313" key="19">
    <source>
        <dbReference type="Proteomes" id="UP001204445"/>
    </source>
</evidence>
<dbReference type="InterPro" id="IPR023586">
    <property type="entry name" value="Ile-tRNA-ligase_type2"/>
</dbReference>
<protein>
    <recommendedName>
        <fullName evidence="15">Isoleucine--tRNA ligase</fullName>
        <ecNumber evidence="15">6.1.1.5</ecNumber>
    </recommendedName>
    <alternativeName>
        <fullName evidence="15">Isoleucyl-tRNA synthetase</fullName>
        <shortName evidence="15">IleRS</shortName>
    </alternativeName>
</protein>
<evidence type="ECO:0000313" key="18">
    <source>
        <dbReference type="EMBL" id="MCS3904225.1"/>
    </source>
</evidence>
<comment type="caution">
    <text evidence="18">The sequence shown here is derived from an EMBL/GenBank/DDBJ whole genome shotgun (WGS) entry which is preliminary data.</text>
</comment>
<keyword evidence="19" id="KW-1185">Reference proteome</keyword>
<dbReference type="GO" id="GO:0004822">
    <property type="term" value="F:isoleucine-tRNA ligase activity"/>
    <property type="evidence" value="ECO:0007669"/>
    <property type="project" value="UniProtKB-UniRule"/>
</dbReference>
<evidence type="ECO:0000256" key="13">
    <source>
        <dbReference type="ARBA" id="ARBA00025217"/>
    </source>
</evidence>